<keyword evidence="1" id="KW-0472">Membrane</keyword>
<name>A0A1M4U8K6_9GAMM</name>
<keyword evidence="4" id="KW-1185">Reference proteome</keyword>
<dbReference type="Pfam" id="PF00498">
    <property type="entry name" value="FHA"/>
    <property type="match status" value="1"/>
</dbReference>
<gene>
    <name evidence="3" type="ORF">SAMN02745204_00624</name>
</gene>
<evidence type="ECO:0000313" key="4">
    <source>
        <dbReference type="Proteomes" id="UP000242857"/>
    </source>
</evidence>
<dbReference type="Proteomes" id="UP000242857">
    <property type="component" value="Unassembled WGS sequence"/>
</dbReference>
<protein>
    <submittedName>
        <fullName evidence="3">FHA domain-containing protein</fullName>
    </submittedName>
</protein>
<keyword evidence="1" id="KW-0812">Transmembrane</keyword>
<dbReference type="EMBL" id="FQUK01000007">
    <property type="protein sequence ID" value="SHE53099.1"/>
    <property type="molecule type" value="Genomic_DNA"/>
</dbReference>
<proteinExistence type="predicted"/>
<evidence type="ECO:0000259" key="2">
    <source>
        <dbReference type="Pfam" id="PF00498"/>
    </source>
</evidence>
<reference evidence="4" key="1">
    <citation type="submission" date="2016-11" db="EMBL/GenBank/DDBJ databases">
        <authorList>
            <person name="Varghese N."/>
            <person name="Submissions S."/>
        </authorList>
    </citation>
    <scope>NUCLEOTIDE SEQUENCE [LARGE SCALE GENOMIC DNA]</scope>
    <source>
        <strain evidence="4">DSM 14834</strain>
    </source>
</reference>
<dbReference type="AlphaFoldDB" id="A0A1M4U8K6"/>
<dbReference type="SUPFAM" id="SSF49879">
    <property type="entry name" value="SMAD/FHA domain"/>
    <property type="match status" value="1"/>
</dbReference>
<evidence type="ECO:0000313" key="3">
    <source>
        <dbReference type="EMBL" id="SHE53099.1"/>
    </source>
</evidence>
<evidence type="ECO:0000256" key="1">
    <source>
        <dbReference type="SAM" id="Phobius"/>
    </source>
</evidence>
<dbReference type="CDD" id="cd00060">
    <property type="entry name" value="FHA"/>
    <property type="match status" value="1"/>
</dbReference>
<organism evidence="3 4">
    <name type="scientific">Thermomonas hydrothermalis</name>
    <dbReference type="NCBI Taxonomy" id="213588"/>
    <lineage>
        <taxon>Bacteria</taxon>
        <taxon>Pseudomonadati</taxon>
        <taxon>Pseudomonadota</taxon>
        <taxon>Gammaproteobacteria</taxon>
        <taxon>Lysobacterales</taxon>
        <taxon>Lysobacteraceae</taxon>
        <taxon>Thermomonas</taxon>
    </lineage>
</organism>
<dbReference type="Gene3D" id="2.60.200.20">
    <property type="match status" value="1"/>
</dbReference>
<dbReference type="STRING" id="213588.SAMN02745204_00624"/>
<feature type="transmembrane region" description="Helical" evidence="1">
    <location>
        <begin position="239"/>
        <end position="259"/>
    </location>
</feature>
<sequence length="262" mass="28163">MLDCTAMTALCLRFSDDARPDLPLDTGVHALALRDGRLVPVASDDAWLLQICHDRRGIWLVVAPGVRGIHVNGRPVRQLALLRAGDSIHAEGHELLLVAPREHPPLPPPDPIPTGSVHLVLRGIGGDHHGRSVSLEQPRWIGSASGCDLRIEGHGIVPEHARVALRSGQVVLDQTGAEVWLNGEPVRQAVLQSGDQLVFGGRHRFVLEGPPASLQTPVAVTPLPPEPPTPAPAHWTQRVPWLLVAALLLALLLSGLLMFGPR</sequence>
<keyword evidence="1" id="KW-1133">Transmembrane helix</keyword>
<dbReference type="InterPro" id="IPR000253">
    <property type="entry name" value="FHA_dom"/>
</dbReference>
<dbReference type="InterPro" id="IPR008984">
    <property type="entry name" value="SMAD_FHA_dom_sf"/>
</dbReference>
<feature type="domain" description="FHA" evidence="2">
    <location>
        <begin position="141"/>
        <end position="200"/>
    </location>
</feature>
<accession>A0A1M4U8K6</accession>